<evidence type="ECO:0000313" key="2">
    <source>
        <dbReference type="EMBL" id="PSG90899.1"/>
    </source>
</evidence>
<comment type="caution">
    <text evidence="2">The sequence shown here is derived from an EMBL/GenBank/DDBJ whole genome shotgun (WGS) entry which is preliminary data.</text>
</comment>
<protein>
    <submittedName>
        <fullName evidence="2">Uncharacterized protein</fullName>
    </submittedName>
</protein>
<dbReference type="Proteomes" id="UP000238426">
    <property type="component" value="Unassembled WGS sequence"/>
</dbReference>
<keyword evidence="1" id="KW-0732">Signal</keyword>
<evidence type="ECO:0000256" key="1">
    <source>
        <dbReference type="SAM" id="SignalP"/>
    </source>
</evidence>
<dbReference type="RefSeq" id="WP_106463040.1">
    <property type="nucleotide sequence ID" value="NZ_PXOQ01000007.1"/>
</dbReference>
<proteinExistence type="predicted"/>
<organism evidence="2 3">
    <name type="scientific">Aurantibacter aestuarii</name>
    <dbReference type="NCBI Taxonomy" id="1266046"/>
    <lineage>
        <taxon>Bacteria</taxon>
        <taxon>Pseudomonadati</taxon>
        <taxon>Bacteroidota</taxon>
        <taxon>Flavobacteriia</taxon>
        <taxon>Flavobacteriales</taxon>
        <taxon>Flavobacteriaceae</taxon>
        <taxon>Aurantibacter</taxon>
    </lineage>
</organism>
<accession>A0A2T1NER8</accession>
<reference evidence="2 3" key="1">
    <citation type="submission" date="2018-03" db="EMBL/GenBank/DDBJ databases">
        <title>Mesoflavibacter sp. HG37 and Mesoflavibacter sp. HG96 sp.nov., two marine bacteria isolated from seawater of Western Pacific Ocean.</title>
        <authorList>
            <person name="Cheng H."/>
            <person name="Wu Y.-H."/>
            <person name="Guo L.-L."/>
            <person name="Xu X.-W."/>
        </authorList>
    </citation>
    <scope>NUCLEOTIDE SEQUENCE [LARGE SCALE GENOMIC DNA]</scope>
    <source>
        <strain evidence="2 3">KCTC 32269</strain>
    </source>
</reference>
<dbReference type="OrthoDB" id="5512913at2"/>
<gene>
    <name evidence="2" type="ORF">C7H52_06395</name>
</gene>
<dbReference type="EMBL" id="PXOQ01000007">
    <property type="protein sequence ID" value="PSG90899.1"/>
    <property type="molecule type" value="Genomic_DNA"/>
</dbReference>
<keyword evidence="3" id="KW-1185">Reference proteome</keyword>
<feature type="signal peptide" evidence="1">
    <location>
        <begin position="1"/>
        <end position="19"/>
    </location>
</feature>
<feature type="chain" id="PRO_5015786659" evidence="1">
    <location>
        <begin position="20"/>
        <end position="680"/>
    </location>
</feature>
<sequence>MTKSIYILLSLLISGNIFCQNSIISESDIPKLDYIIRNLEKNYNKSETPNFYSLPQTSASYFEIITKDQKKFLTELKKSENLKQLQNKFKGLQVDNDLLVIKNVYSDYKNEKKLEIKSFEITNNQNHGIKLSFNDSLNQNNLKHFHSSYTSKRDSITTIRGFYLNNEFKSINLPKRISDWINYADLIVRPETSIFYHSDNKSNGFRAYKRTIIDSLVNYYELKTNKPPYKKEQDFITRRKELNEWQSKKEKFADSLYTNDQNFKKLLIEALEYAEENKVSNGDLEDFTAQLISKKRALELMRQNRQVGTCSFDNGPIIQQKRIASLASKTQNWDVFIKSFLNVMNDNVSRNANSNIASNARKTYIEELAKLDLDIDKILLGSNVRIEDTTRKHYFSDGSKIAKAYANLNSDKQQYFENKTFEIIKDEEIDAFNKLHFYNTLKNYQYFIKDSIKKTELEKDVQELVPLLPKELKSRIENPNKQLYDLLYKEKEKLDNFDVKSSIIAHIGSYSFDGDCWQAELIDKKSDGKIIYDLTMAIEEEITPLQNFIDKKSELKSRVEEHSFLQKIINDNKENKVYIKFTTDKSFVNHRNRVTEDMPKELVDELDFENAISLYVSFPKRKYVRFVLLNNGNLLMLGIPKGFELLDYKFEELMTHEEKSFLSTSYKSFKLFDEKGKMLN</sequence>
<evidence type="ECO:0000313" key="3">
    <source>
        <dbReference type="Proteomes" id="UP000238426"/>
    </source>
</evidence>
<dbReference type="AlphaFoldDB" id="A0A2T1NER8"/>
<name>A0A2T1NER8_9FLAO</name>